<dbReference type="EMBL" id="JAFNEN010000919">
    <property type="protein sequence ID" value="KAG8176055.1"/>
    <property type="molecule type" value="Genomic_DNA"/>
</dbReference>
<organism evidence="3 4">
    <name type="scientific">Oedothorax gibbosus</name>
    <dbReference type="NCBI Taxonomy" id="931172"/>
    <lineage>
        <taxon>Eukaryota</taxon>
        <taxon>Metazoa</taxon>
        <taxon>Ecdysozoa</taxon>
        <taxon>Arthropoda</taxon>
        <taxon>Chelicerata</taxon>
        <taxon>Arachnida</taxon>
        <taxon>Araneae</taxon>
        <taxon>Araneomorphae</taxon>
        <taxon>Entelegynae</taxon>
        <taxon>Araneoidea</taxon>
        <taxon>Linyphiidae</taxon>
        <taxon>Erigoninae</taxon>
        <taxon>Oedothorax</taxon>
    </lineage>
</organism>
<feature type="transmembrane region" description="Helical" evidence="2">
    <location>
        <begin position="164"/>
        <end position="184"/>
    </location>
</feature>
<dbReference type="GO" id="GO:0042157">
    <property type="term" value="P:lipoprotein metabolic process"/>
    <property type="evidence" value="ECO:0007669"/>
    <property type="project" value="InterPro"/>
</dbReference>
<evidence type="ECO:0000313" key="3">
    <source>
        <dbReference type="EMBL" id="KAG8176055.1"/>
    </source>
</evidence>
<keyword evidence="2" id="KW-0472">Membrane</keyword>
<keyword evidence="4" id="KW-1185">Reference proteome</keyword>
<sequence length="414" mass="44790">MDVKDLFNSFFVSGGFLPLNNREQQLASIVFPVALEAVSKIWDLQQKVSEPLIPDAVGAPVPPANRCHGDFEVKVEAAKENLVKILYLFGKIHNARNEFSSAFPNWTKIRKSNIADLEALGKSLHQDRFNCNVSRLVGSSVGALGGLALVACLFPPVAIVAAPLAIAGGGAALAGGGVVFGTTLTEYGLIKQKMTGAQNILKDDQDCFMSMTKYFEHTIKFVEAVDAVLGFDVLTTLAKDLKDFTNDVTNWDNRFFRQLKRTFTTILTTIQIPLASMGLQLVTVALTIGVIAVLAHCNNCIILDGIILTHRLVFGFLSGLDLGVDVGRALMTFARGGKLTADISNQLSRAVFRGVFGGVGLTLDVINIVLTSIDVHKGSFSKQGKMVLNAADQLSKELEVLEKVYNELKRGPYS</sequence>
<protein>
    <submittedName>
        <fullName evidence="3">Uncharacterized protein</fullName>
    </submittedName>
</protein>
<comment type="caution">
    <text evidence="3">The sequence shown here is derived from an EMBL/GenBank/DDBJ whole genome shotgun (WGS) entry which is preliminary data.</text>
</comment>
<comment type="similarity">
    <text evidence="1">Belongs to the apolipoprotein L family.</text>
</comment>
<evidence type="ECO:0000313" key="4">
    <source>
        <dbReference type="Proteomes" id="UP000827092"/>
    </source>
</evidence>
<gene>
    <name evidence="3" type="ORF">JTE90_006836</name>
</gene>
<evidence type="ECO:0000256" key="2">
    <source>
        <dbReference type="SAM" id="Phobius"/>
    </source>
</evidence>
<reference evidence="3 4" key="1">
    <citation type="journal article" date="2022" name="Nat. Ecol. Evol.">
        <title>A masculinizing supergene underlies an exaggerated male reproductive morph in a spider.</title>
        <authorList>
            <person name="Hendrickx F."/>
            <person name="De Corte Z."/>
            <person name="Sonet G."/>
            <person name="Van Belleghem S.M."/>
            <person name="Kostlbacher S."/>
            <person name="Vangestel C."/>
        </authorList>
    </citation>
    <scope>NUCLEOTIDE SEQUENCE [LARGE SCALE GENOMIC DNA]</scope>
    <source>
        <strain evidence="3">W744_W776</strain>
    </source>
</reference>
<keyword evidence="2" id="KW-1133">Transmembrane helix</keyword>
<keyword evidence="2" id="KW-0812">Transmembrane</keyword>
<dbReference type="Proteomes" id="UP000827092">
    <property type="component" value="Unassembled WGS sequence"/>
</dbReference>
<accession>A0AAV6TVH5</accession>
<proteinExistence type="inferred from homology"/>
<dbReference type="GO" id="GO:0016020">
    <property type="term" value="C:membrane"/>
    <property type="evidence" value="ECO:0007669"/>
    <property type="project" value="TreeGrafter"/>
</dbReference>
<dbReference type="AlphaFoldDB" id="A0AAV6TVH5"/>
<feature type="transmembrane region" description="Helical" evidence="2">
    <location>
        <begin position="263"/>
        <end position="294"/>
    </location>
</feature>
<dbReference type="GO" id="GO:0005576">
    <property type="term" value="C:extracellular region"/>
    <property type="evidence" value="ECO:0007669"/>
    <property type="project" value="InterPro"/>
</dbReference>
<dbReference type="GO" id="GO:0008289">
    <property type="term" value="F:lipid binding"/>
    <property type="evidence" value="ECO:0007669"/>
    <property type="project" value="InterPro"/>
</dbReference>
<dbReference type="GO" id="GO:0006869">
    <property type="term" value="P:lipid transport"/>
    <property type="evidence" value="ECO:0007669"/>
    <property type="project" value="InterPro"/>
</dbReference>
<dbReference type="PANTHER" id="PTHR14096:SF28">
    <property type="entry name" value="APOLIPOPROTEIN L, 1-RELATED"/>
    <property type="match status" value="1"/>
</dbReference>
<dbReference type="PANTHER" id="PTHR14096">
    <property type="entry name" value="APOLIPOPROTEIN L"/>
    <property type="match status" value="1"/>
</dbReference>
<dbReference type="InterPro" id="IPR008405">
    <property type="entry name" value="ApoL"/>
</dbReference>
<evidence type="ECO:0000256" key="1">
    <source>
        <dbReference type="ARBA" id="ARBA00010090"/>
    </source>
</evidence>
<feature type="transmembrane region" description="Helical" evidence="2">
    <location>
        <begin position="136"/>
        <end position="158"/>
    </location>
</feature>
<name>A0AAV6TVH5_9ARAC</name>